<keyword evidence="1" id="KW-0479">Metal-binding</keyword>
<organism evidence="4 5">
    <name type="scientific">Capsella rubella</name>
    <dbReference type="NCBI Taxonomy" id="81985"/>
    <lineage>
        <taxon>Eukaryota</taxon>
        <taxon>Viridiplantae</taxon>
        <taxon>Streptophyta</taxon>
        <taxon>Embryophyta</taxon>
        <taxon>Tracheophyta</taxon>
        <taxon>Spermatophyta</taxon>
        <taxon>Magnoliopsida</taxon>
        <taxon>eudicotyledons</taxon>
        <taxon>Gunneridae</taxon>
        <taxon>Pentapetalae</taxon>
        <taxon>rosids</taxon>
        <taxon>malvids</taxon>
        <taxon>Brassicales</taxon>
        <taxon>Brassicaceae</taxon>
        <taxon>Camelineae</taxon>
        <taxon>Capsella</taxon>
    </lineage>
</organism>
<feature type="region of interest" description="Disordered" evidence="2">
    <location>
        <begin position="263"/>
        <end position="287"/>
    </location>
</feature>
<proteinExistence type="predicted"/>
<keyword evidence="5" id="KW-1185">Reference proteome</keyword>
<dbReference type="InterPro" id="IPR040256">
    <property type="entry name" value="At4g02000-like"/>
</dbReference>
<dbReference type="STRING" id="81985.R0FCL1"/>
<dbReference type="GO" id="GO:0003676">
    <property type="term" value="F:nucleic acid binding"/>
    <property type="evidence" value="ECO:0007669"/>
    <property type="project" value="InterPro"/>
</dbReference>
<dbReference type="InterPro" id="IPR001878">
    <property type="entry name" value="Znf_CCHC"/>
</dbReference>
<dbReference type="EMBL" id="KB870810">
    <property type="protein sequence ID" value="EOA19521.1"/>
    <property type="molecule type" value="Genomic_DNA"/>
</dbReference>
<dbReference type="eggNOG" id="KOG1075">
    <property type="taxonomic scope" value="Eukaryota"/>
</dbReference>
<protein>
    <recommendedName>
        <fullName evidence="3">CCHC-type domain-containing protein</fullName>
    </recommendedName>
</protein>
<evidence type="ECO:0000313" key="5">
    <source>
        <dbReference type="Proteomes" id="UP000029121"/>
    </source>
</evidence>
<feature type="non-terminal residue" evidence="4">
    <location>
        <position position="450"/>
    </location>
</feature>
<dbReference type="GO" id="GO:0008270">
    <property type="term" value="F:zinc ion binding"/>
    <property type="evidence" value="ECO:0007669"/>
    <property type="project" value="UniProtKB-KW"/>
</dbReference>
<evidence type="ECO:0000256" key="2">
    <source>
        <dbReference type="SAM" id="MobiDB-lite"/>
    </source>
</evidence>
<keyword evidence="1" id="KW-0862">Zinc</keyword>
<dbReference type="Proteomes" id="UP000029121">
    <property type="component" value="Unassembled WGS sequence"/>
</dbReference>
<dbReference type="Pfam" id="PF14111">
    <property type="entry name" value="DUF4283"/>
    <property type="match status" value="1"/>
</dbReference>
<dbReference type="PANTHER" id="PTHR31286">
    <property type="entry name" value="GLYCINE-RICH CELL WALL STRUCTURAL PROTEIN 1.8-LIKE"/>
    <property type="match status" value="1"/>
</dbReference>
<dbReference type="AlphaFoldDB" id="R0FCL1"/>
<sequence>MEEMGRPPDVPTAPLRSWVEKVQGSNVGGVPVAERVLDDEFVSAGTRLEFPNGKDGEGVITVEPEVLSAMNDLWKHCLIVKVLGRHVPIAALVRKLRELLKPSGGMYVVDLPKQFFLVRFDNKADYLAAVTGGPWRLFGSILMVQAWTPEFDPLKDEIVTTPVWVRISSLPVNLYHKVILSKVSGALGKPLRVDMTTLQLNRARFARVCVEVNLKKPLKGSVLVNGERYAVAYEGLSTICSSCGIYGHLVNNCPRSLAERVSQPRVQPARSTSDGFTEVRRTNRRGSPVVRNEMVAVVDKSPGNERNQEEITNTPALGNVAISNRFTGLNAGGETEGIEPSMVRKEKNKESPQLANISHDVMRVEQGKENNYFGNVFSAKDGEVSKKANGLKGWRNVTPRKNGPKQIKPTRGLIFGPMRGENENIGSGKRLRVESEAVGRAGGVYRAGRA</sequence>
<keyword evidence="1" id="KW-0863">Zinc-finger</keyword>
<name>R0FCL1_9BRAS</name>
<dbReference type="InterPro" id="IPR025558">
    <property type="entry name" value="DUF4283"/>
</dbReference>
<accession>R0FCL1</accession>
<gene>
    <name evidence="4" type="ORF">CARUB_v10002432mg</name>
</gene>
<evidence type="ECO:0000259" key="3">
    <source>
        <dbReference type="PROSITE" id="PS50158"/>
    </source>
</evidence>
<dbReference type="PANTHER" id="PTHR31286:SF99">
    <property type="entry name" value="DUF4283 DOMAIN-CONTAINING PROTEIN"/>
    <property type="match status" value="1"/>
</dbReference>
<feature type="domain" description="CCHC-type" evidence="3">
    <location>
        <begin position="240"/>
        <end position="255"/>
    </location>
</feature>
<dbReference type="OrthoDB" id="1720039at2759"/>
<evidence type="ECO:0000313" key="4">
    <source>
        <dbReference type="EMBL" id="EOA19521.1"/>
    </source>
</evidence>
<dbReference type="KEGG" id="crb:17884423"/>
<evidence type="ECO:0000256" key="1">
    <source>
        <dbReference type="PROSITE-ProRule" id="PRU00047"/>
    </source>
</evidence>
<dbReference type="PROSITE" id="PS50158">
    <property type="entry name" value="ZF_CCHC"/>
    <property type="match status" value="1"/>
</dbReference>
<reference evidence="5" key="1">
    <citation type="journal article" date="2013" name="Nat. Genet.">
        <title>The Capsella rubella genome and the genomic consequences of rapid mating system evolution.</title>
        <authorList>
            <person name="Slotte T."/>
            <person name="Hazzouri K.M."/>
            <person name="Agren J.A."/>
            <person name="Koenig D."/>
            <person name="Maumus F."/>
            <person name="Guo Y.L."/>
            <person name="Steige K."/>
            <person name="Platts A.E."/>
            <person name="Escobar J.S."/>
            <person name="Newman L.K."/>
            <person name="Wang W."/>
            <person name="Mandakova T."/>
            <person name="Vello E."/>
            <person name="Smith L.M."/>
            <person name="Henz S.R."/>
            <person name="Steffen J."/>
            <person name="Takuno S."/>
            <person name="Brandvain Y."/>
            <person name="Coop G."/>
            <person name="Andolfatto P."/>
            <person name="Hu T.T."/>
            <person name="Blanchette M."/>
            <person name="Clark R.M."/>
            <person name="Quesneville H."/>
            <person name="Nordborg M."/>
            <person name="Gaut B.S."/>
            <person name="Lysak M.A."/>
            <person name="Jenkins J."/>
            <person name="Grimwood J."/>
            <person name="Chapman J."/>
            <person name="Prochnik S."/>
            <person name="Shu S."/>
            <person name="Rokhsar D."/>
            <person name="Schmutz J."/>
            <person name="Weigel D."/>
            <person name="Wright S.I."/>
        </authorList>
    </citation>
    <scope>NUCLEOTIDE SEQUENCE [LARGE SCALE GENOMIC DNA]</scope>
    <source>
        <strain evidence="5">cv. Monte Gargano</strain>
    </source>
</reference>